<sequence length="263" mass="27847">METLTMQQSILDLFKLHGQTALVVGGNRGLGLAMAKALAEAGANIVIAARDEAVNRESEQLLKDTYDVSCISVGCDVTSEASIQSTVKTAVAAFGKIDILVNSAGINIRGPIEALSLDDFNKVQSVNVTGTWLACREVVPVMKENGYGRIINIGSMLALTAIPERTPYATSKGAILQLTRSLAMEVALDGITVNAILPGPFATDLNLPLINDPEKYKAFISKIPMGRWGELHEIGGIALYLASKASSYSTGGCFSIDGGWVTQ</sequence>
<evidence type="ECO:0000256" key="1">
    <source>
        <dbReference type="ARBA" id="ARBA00006484"/>
    </source>
</evidence>
<accession>A0A1G7G7R2</accession>
<dbReference type="Pfam" id="PF13561">
    <property type="entry name" value="adh_short_C2"/>
    <property type="match status" value="1"/>
</dbReference>
<dbReference type="NCBIfam" id="NF005559">
    <property type="entry name" value="PRK07231.1"/>
    <property type="match status" value="1"/>
</dbReference>
<dbReference type="InterPro" id="IPR020904">
    <property type="entry name" value="Sc_DH/Rdtase_CS"/>
</dbReference>
<dbReference type="PROSITE" id="PS00061">
    <property type="entry name" value="ADH_SHORT"/>
    <property type="match status" value="1"/>
</dbReference>
<dbReference type="InterPro" id="IPR057326">
    <property type="entry name" value="KR_dom"/>
</dbReference>
<dbReference type="InterPro" id="IPR036291">
    <property type="entry name" value="NAD(P)-bd_dom_sf"/>
</dbReference>
<feature type="domain" description="Ketoreductase" evidence="2">
    <location>
        <begin position="19"/>
        <end position="199"/>
    </location>
</feature>
<evidence type="ECO:0000313" key="3">
    <source>
        <dbReference type="EMBL" id="SDE84137.1"/>
    </source>
</evidence>
<keyword evidence="4" id="KW-1185">Reference proteome</keyword>
<name>A0A1G7G7R2_9BACT</name>
<gene>
    <name evidence="3" type="ORF">SAMN04487996_107155</name>
</gene>
<dbReference type="PANTHER" id="PTHR42760">
    <property type="entry name" value="SHORT-CHAIN DEHYDROGENASES/REDUCTASES FAMILY MEMBER"/>
    <property type="match status" value="1"/>
</dbReference>
<evidence type="ECO:0000259" key="2">
    <source>
        <dbReference type="SMART" id="SM00822"/>
    </source>
</evidence>
<dbReference type="InterPro" id="IPR002347">
    <property type="entry name" value="SDR_fam"/>
</dbReference>
<dbReference type="RefSeq" id="WP_218132909.1">
    <property type="nucleotide sequence ID" value="NZ_FNAN01000007.1"/>
</dbReference>
<dbReference type="PRINTS" id="PR00080">
    <property type="entry name" value="SDRFAMILY"/>
</dbReference>
<organism evidence="3 4">
    <name type="scientific">Dyadobacter soli</name>
    <dbReference type="NCBI Taxonomy" id="659014"/>
    <lineage>
        <taxon>Bacteria</taxon>
        <taxon>Pseudomonadati</taxon>
        <taxon>Bacteroidota</taxon>
        <taxon>Cytophagia</taxon>
        <taxon>Cytophagales</taxon>
        <taxon>Spirosomataceae</taxon>
        <taxon>Dyadobacter</taxon>
    </lineage>
</organism>
<reference evidence="4" key="1">
    <citation type="submission" date="2016-10" db="EMBL/GenBank/DDBJ databases">
        <authorList>
            <person name="Varghese N."/>
            <person name="Submissions S."/>
        </authorList>
    </citation>
    <scope>NUCLEOTIDE SEQUENCE [LARGE SCALE GENOMIC DNA]</scope>
    <source>
        <strain evidence="4">DSM 25329</strain>
    </source>
</reference>
<dbReference type="EMBL" id="FNAN01000007">
    <property type="protein sequence ID" value="SDE84137.1"/>
    <property type="molecule type" value="Genomic_DNA"/>
</dbReference>
<proteinExistence type="inferred from homology"/>
<dbReference type="Proteomes" id="UP000198748">
    <property type="component" value="Unassembled WGS sequence"/>
</dbReference>
<dbReference type="AlphaFoldDB" id="A0A1G7G7R2"/>
<dbReference type="Gene3D" id="3.40.50.720">
    <property type="entry name" value="NAD(P)-binding Rossmann-like Domain"/>
    <property type="match status" value="1"/>
</dbReference>
<dbReference type="PRINTS" id="PR00081">
    <property type="entry name" value="GDHRDH"/>
</dbReference>
<comment type="similarity">
    <text evidence="1">Belongs to the short-chain dehydrogenases/reductases (SDR) family.</text>
</comment>
<dbReference type="FunFam" id="3.40.50.720:FF:000084">
    <property type="entry name" value="Short-chain dehydrogenase reductase"/>
    <property type="match status" value="1"/>
</dbReference>
<dbReference type="SMART" id="SM00822">
    <property type="entry name" value="PKS_KR"/>
    <property type="match status" value="1"/>
</dbReference>
<dbReference type="SUPFAM" id="SSF51735">
    <property type="entry name" value="NAD(P)-binding Rossmann-fold domains"/>
    <property type="match status" value="1"/>
</dbReference>
<dbReference type="STRING" id="659014.SAMN04487996_107155"/>
<dbReference type="CDD" id="cd05233">
    <property type="entry name" value="SDR_c"/>
    <property type="match status" value="1"/>
</dbReference>
<evidence type="ECO:0000313" key="4">
    <source>
        <dbReference type="Proteomes" id="UP000198748"/>
    </source>
</evidence>
<dbReference type="GO" id="GO:0016616">
    <property type="term" value="F:oxidoreductase activity, acting on the CH-OH group of donors, NAD or NADP as acceptor"/>
    <property type="evidence" value="ECO:0007669"/>
    <property type="project" value="TreeGrafter"/>
</dbReference>
<protein>
    <submittedName>
        <fullName evidence="3">Gluconate 5-dehydrogenase</fullName>
    </submittedName>
</protein>